<evidence type="ECO:0000313" key="1">
    <source>
        <dbReference type="EMBL" id="PEJ24530.1"/>
    </source>
</evidence>
<reference evidence="1 2" key="1">
    <citation type="submission" date="2017-09" db="EMBL/GenBank/DDBJ databases">
        <title>Large-scale bioinformatics analysis of Bacillus genomes uncovers conserved roles of natural products in bacterial physiology.</title>
        <authorList>
            <consortium name="Agbiome Team Llc"/>
            <person name="Bleich R.M."/>
            <person name="Kirk G.J."/>
            <person name="Santa Maria K.C."/>
            <person name="Allen S.E."/>
            <person name="Farag S."/>
            <person name="Shank E.A."/>
            <person name="Bowers A."/>
        </authorList>
    </citation>
    <scope>NUCLEOTIDE SEQUENCE [LARGE SCALE GENOMIC DNA]</scope>
    <source>
        <strain evidence="1 2">AFS003229</strain>
    </source>
</reference>
<evidence type="ECO:0008006" key="3">
    <source>
        <dbReference type="Google" id="ProtNLM"/>
    </source>
</evidence>
<evidence type="ECO:0000313" key="2">
    <source>
        <dbReference type="Proteomes" id="UP000220106"/>
    </source>
</evidence>
<gene>
    <name evidence="1" type="ORF">CN689_27180</name>
</gene>
<accession>A0AAX0RWF0</accession>
<organism evidence="1 2">
    <name type="scientific">Peribacillus butanolivorans</name>
    <dbReference type="NCBI Taxonomy" id="421767"/>
    <lineage>
        <taxon>Bacteria</taxon>
        <taxon>Bacillati</taxon>
        <taxon>Bacillota</taxon>
        <taxon>Bacilli</taxon>
        <taxon>Bacillales</taxon>
        <taxon>Bacillaceae</taxon>
        <taxon>Peribacillus</taxon>
    </lineage>
</organism>
<name>A0AAX0RWF0_9BACI</name>
<dbReference type="AlphaFoldDB" id="A0AAX0RWF0"/>
<proteinExistence type="predicted"/>
<dbReference type="RefSeq" id="WP_098178102.1">
    <property type="nucleotide sequence ID" value="NZ_NUEQ01000131.1"/>
</dbReference>
<dbReference type="EMBL" id="NUEQ01000131">
    <property type="protein sequence ID" value="PEJ24530.1"/>
    <property type="molecule type" value="Genomic_DNA"/>
</dbReference>
<comment type="caution">
    <text evidence="1">The sequence shown here is derived from an EMBL/GenBank/DDBJ whole genome shotgun (WGS) entry which is preliminary data.</text>
</comment>
<sequence>MIRVKGVNEFTTPVSRFDEEYLIYSEDIVLGVEFDNMGHIDVVSKCTYDNGEIVKYERSVCGTQDYADLYYEEYFYENNMLSEVRIFDVTPRIEIYGKSKNIK</sequence>
<dbReference type="Proteomes" id="UP000220106">
    <property type="component" value="Unassembled WGS sequence"/>
</dbReference>
<protein>
    <recommendedName>
        <fullName evidence="3">YopX protein domain-containing protein</fullName>
    </recommendedName>
</protein>